<comment type="caution">
    <text evidence="2">The sequence shown here is derived from an EMBL/GenBank/DDBJ whole genome shotgun (WGS) entry which is preliminary data.</text>
</comment>
<evidence type="ECO:0000256" key="1">
    <source>
        <dbReference type="SAM" id="MobiDB-lite"/>
    </source>
</evidence>
<gene>
    <name evidence="2" type="ORF">NDU88_003982</name>
</gene>
<dbReference type="EMBL" id="JANPWB010000011">
    <property type="protein sequence ID" value="KAJ1125554.1"/>
    <property type="molecule type" value="Genomic_DNA"/>
</dbReference>
<feature type="compositionally biased region" description="Low complexity" evidence="1">
    <location>
        <begin position="43"/>
        <end position="55"/>
    </location>
</feature>
<proteinExistence type="predicted"/>
<accession>A0AAV7PFE0</accession>
<protein>
    <submittedName>
        <fullName evidence="2">Uncharacterized protein</fullName>
    </submittedName>
</protein>
<reference evidence="2" key="1">
    <citation type="journal article" date="2022" name="bioRxiv">
        <title>Sequencing and chromosome-scale assembly of the giantPleurodeles waltlgenome.</title>
        <authorList>
            <person name="Brown T."/>
            <person name="Elewa A."/>
            <person name="Iarovenko S."/>
            <person name="Subramanian E."/>
            <person name="Araus A.J."/>
            <person name="Petzold A."/>
            <person name="Susuki M."/>
            <person name="Suzuki K.-i.T."/>
            <person name="Hayashi T."/>
            <person name="Toyoda A."/>
            <person name="Oliveira C."/>
            <person name="Osipova E."/>
            <person name="Leigh N.D."/>
            <person name="Simon A."/>
            <person name="Yun M.H."/>
        </authorList>
    </citation>
    <scope>NUCLEOTIDE SEQUENCE</scope>
    <source>
        <strain evidence="2">20211129_DDA</strain>
        <tissue evidence="2">Liver</tissue>
    </source>
</reference>
<organism evidence="2 3">
    <name type="scientific">Pleurodeles waltl</name>
    <name type="common">Iberian ribbed newt</name>
    <dbReference type="NCBI Taxonomy" id="8319"/>
    <lineage>
        <taxon>Eukaryota</taxon>
        <taxon>Metazoa</taxon>
        <taxon>Chordata</taxon>
        <taxon>Craniata</taxon>
        <taxon>Vertebrata</taxon>
        <taxon>Euteleostomi</taxon>
        <taxon>Amphibia</taxon>
        <taxon>Batrachia</taxon>
        <taxon>Caudata</taxon>
        <taxon>Salamandroidea</taxon>
        <taxon>Salamandridae</taxon>
        <taxon>Pleurodelinae</taxon>
        <taxon>Pleurodeles</taxon>
    </lineage>
</organism>
<evidence type="ECO:0000313" key="2">
    <source>
        <dbReference type="EMBL" id="KAJ1125554.1"/>
    </source>
</evidence>
<keyword evidence="3" id="KW-1185">Reference proteome</keyword>
<feature type="compositionally biased region" description="Polar residues" evidence="1">
    <location>
        <begin position="1"/>
        <end position="13"/>
    </location>
</feature>
<sequence length="70" mass="7370">MLTKPSHFSSSGALQLPGARARSEQAAGASQLERRQAGFWALRRQAASSSRPRAAGTQVSSGDIRSAKDT</sequence>
<dbReference type="AlphaFoldDB" id="A0AAV7PFE0"/>
<feature type="region of interest" description="Disordered" evidence="1">
    <location>
        <begin position="1"/>
        <end position="70"/>
    </location>
</feature>
<evidence type="ECO:0000313" key="3">
    <source>
        <dbReference type="Proteomes" id="UP001066276"/>
    </source>
</evidence>
<dbReference type="Proteomes" id="UP001066276">
    <property type="component" value="Chromosome 7"/>
</dbReference>
<name>A0AAV7PFE0_PLEWA</name>